<reference evidence="2" key="2">
    <citation type="submission" date="2021-03" db="UniProtKB">
        <authorList>
            <consortium name="EnsemblPlants"/>
        </authorList>
    </citation>
    <scope>IDENTIFICATION</scope>
</reference>
<dbReference type="EnsemblPlants" id="AUR62031344-RA">
    <property type="protein sequence ID" value="AUR62031344-RA:cds"/>
    <property type="gene ID" value="AUR62031344"/>
</dbReference>
<protein>
    <recommendedName>
        <fullName evidence="4">Ubiquitin-like protease family profile domain-containing protein</fullName>
    </recommendedName>
</protein>
<dbReference type="Proteomes" id="UP000596660">
    <property type="component" value="Unplaced"/>
</dbReference>
<dbReference type="PANTHER" id="PTHR34835:SF90">
    <property type="entry name" value="AMINOTRANSFERASE-LIKE PLANT MOBILE DOMAIN-CONTAINING PROTEIN"/>
    <property type="match status" value="1"/>
</dbReference>
<name>A0A803MKK3_CHEQI</name>
<dbReference type="PANTHER" id="PTHR34835">
    <property type="entry name" value="OS07G0283600 PROTEIN-RELATED"/>
    <property type="match status" value="1"/>
</dbReference>
<proteinExistence type="predicted"/>
<evidence type="ECO:0000313" key="2">
    <source>
        <dbReference type="EnsemblPlants" id="AUR62031344-RA:cds"/>
    </source>
</evidence>
<dbReference type="AlphaFoldDB" id="A0A803MKK3"/>
<feature type="compositionally biased region" description="Basic and acidic residues" evidence="1">
    <location>
        <begin position="1"/>
        <end position="28"/>
    </location>
</feature>
<sequence length="598" mass="68296">MKEQTQKKDYRSKESFKKFQERSRRELDGVEGENPTEEAGVPAAAEQATENVQPPTTEAQLTKHVQEDSDEEEQVAFRQRIPPAKFMKHVIVGLPEAHKQAVRDVGFGSFLLLDLDSNKNSFCHELVARFNPDRASLQLPNREEIEVLPEDVHAVFGLPIGGREIKDNKWIEEDEESQVFLQKWRDQFDDGSPTNTSLIQLIETQKDEDVTIEFIWNFIVAAINCCVRSTSRSTLNFKFLYSCENVSQIKTYDWCTYTFENPINSVAEWKEGAAYFTGPLPFLMVMYFDRLKRGTAQPRRTIPLITVWNKQMIQERMKVEKKRGFGQGKVLDRLTAINTNSGEENQGPSSSSAPEDGFILDEFNNISKELAGHVQSMYALIDKAYKLIEEVEIPGEMKELIRNVWGKYTSVQPTMSSQGIKTPGFLSQDENLFHEPAFLSELSDPNYNLFVGSQALPPTPPAKGKSPEQEESPTEQHLESLTESIVHKITMQHSEEPVTVGNGRGVSRFNTTMKEMRWKNNENYNDCGVYALKHMETYMGQLDECWDIGFDPKDPDIMKKPRIEYCGKILTSPANVLQDEVIAKSKTWALEQLRHVNQ</sequence>
<feature type="region of interest" description="Disordered" evidence="1">
    <location>
        <begin position="452"/>
        <end position="478"/>
    </location>
</feature>
<feature type="region of interest" description="Disordered" evidence="1">
    <location>
        <begin position="1"/>
        <end position="75"/>
    </location>
</feature>
<reference evidence="2" key="1">
    <citation type="journal article" date="2017" name="Nature">
        <title>The genome of Chenopodium quinoa.</title>
        <authorList>
            <person name="Jarvis D.E."/>
            <person name="Ho Y.S."/>
            <person name="Lightfoot D.J."/>
            <person name="Schmoeckel S.M."/>
            <person name="Li B."/>
            <person name="Borm T.J.A."/>
            <person name="Ohyanagi H."/>
            <person name="Mineta K."/>
            <person name="Michell C.T."/>
            <person name="Saber N."/>
            <person name="Kharbatia N.M."/>
            <person name="Rupper R.R."/>
            <person name="Sharp A.R."/>
            <person name="Dally N."/>
            <person name="Boughton B.A."/>
            <person name="Woo Y.H."/>
            <person name="Gao G."/>
            <person name="Schijlen E.G.W.M."/>
            <person name="Guo X."/>
            <person name="Momin A.A."/>
            <person name="Negrao S."/>
            <person name="Al-Babili S."/>
            <person name="Gehring C."/>
            <person name="Roessner U."/>
            <person name="Jung C."/>
            <person name="Murphy K."/>
            <person name="Arold S.T."/>
            <person name="Gojobori T."/>
            <person name="van der Linden C.G."/>
            <person name="van Loo E.N."/>
            <person name="Jellen E.N."/>
            <person name="Maughan P.J."/>
            <person name="Tester M."/>
        </authorList>
    </citation>
    <scope>NUCLEOTIDE SEQUENCE [LARGE SCALE GENOMIC DNA]</scope>
    <source>
        <strain evidence="2">cv. PI 614886</strain>
    </source>
</reference>
<dbReference type="OMA" id="KPRIEYC"/>
<evidence type="ECO:0008006" key="4">
    <source>
        <dbReference type="Google" id="ProtNLM"/>
    </source>
</evidence>
<dbReference type="Gramene" id="AUR62031344-RA">
    <property type="protein sequence ID" value="AUR62031344-RA:cds"/>
    <property type="gene ID" value="AUR62031344"/>
</dbReference>
<dbReference type="Gene3D" id="3.40.395.10">
    <property type="entry name" value="Adenoviral Proteinase, Chain A"/>
    <property type="match status" value="1"/>
</dbReference>
<keyword evidence="3" id="KW-1185">Reference proteome</keyword>
<feature type="compositionally biased region" description="Polar residues" evidence="1">
    <location>
        <begin position="48"/>
        <end position="60"/>
    </location>
</feature>
<accession>A0A803MKK3</accession>
<evidence type="ECO:0000313" key="3">
    <source>
        <dbReference type="Proteomes" id="UP000596660"/>
    </source>
</evidence>
<organism evidence="2 3">
    <name type="scientific">Chenopodium quinoa</name>
    <name type="common">Quinoa</name>
    <dbReference type="NCBI Taxonomy" id="63459"/>
    <lineage>
        <taxon>Eukaryota</taxon>
        <taxon>Viridiplantae</taxon>
        <taxon>Streptophyta</taxon>
        <taxon>Embryophyta</taxon>
        <taxon>Tracheophyta</taxon>
        <taxon>Spermatophyta</taxon>
        <taxon>Magnoliopsida</taxon>
        <taxon>eudicotyledons</taxon>
        <taxon>Gunneridae</taxon>
        <taxon>Pentapetalae</taxon>
        <taxon>Caryophyllales</taxon>
        <taxon>Chenopodiaceae</taxon>
        <taxon>Chenopodioideae</taxon>
        <taxon>Atripliceae</taxon>
        <taxon>Chenopodium</taxon>
    </lineage>
</organism>
<evidence type="ECO:0000256" key="1">
    <source>
        <dbReference type="SAM" id="MobiDB-lite"/>
    </source>
</evidence>